<dbReference type="SUPFAM" id="SSF51182">
    <property type="entry name" value="RmlC-like cupins"/>
    <property type="match status" value="1"/>
</dbReference>
<feature type="domain" description="Cupin type-2" evidence="2">
    <location>
        <begin position="132"/>
        <end position="191"/>
    </location>
</feature>
<keyword evidence="1" id="KW-0812">Transmembrane</keyword>
<dbReference type="InterPro" id="IPR016084">
    <property type="entry name" value="Haem_Oase-like_multi-hlx"/>
</dbReference>
<sequence length="425" mass="49485">MKINISKKKTQLLAFLHAISFNKINVLITKLDPDHIRSVIARAIVAVDRMQRALFLFLFILFIDLDEYVLMSHVTEYDRKPVFSQYHRADMETIKSIKENGIEKLLGEVKNFRANEEMNRFIPEQARLAVSWVRLAKNEKLDVHVHPISSLYIICEGEAILLGDGVDRRAVPGDVICIPPGADHGFIGAGDNGYWGLSIQFEERGLYEDPSKPLVTFDQDPYAYYHQLKAHNARYIERYQDNKIFTAFAKDKTFSEAKKSLFLDYLQILSDQFQKMVLLRSALCEDVRFSRFFSEHLKEEFGHDEVLRNSRDNLQVREDAIFEALCIWFNHQMITLDNLEQAILVHFVIEGSAFVFYNNIKHVFDPSKQNHFEDHSEFDGDHQEVDKAFFKGMTEEQFQRVKAVLDKGWSMVEKQYARLAELIEA</sequence>
<keyword evidence="1" id="KW-1133">Transmembrane helix</keyword>
<dbReference type="AlphaFoldDB" id="V5YV32"/>
<accession>V5YV32</accession>
<name>V5YV32_SERMA</name>
<reference evidence="3" key="1">
    <citation type="submission" date="2013-12" db="EMBL/GenBank/DDBJ databases">
        <title>Genetic environments surrounding aac(6')-Ial.</title>
        <authorList>
            <person name="Tada T."/>
            <person name="Miyoshi-Akiyama T."/>
            <person name="Kirikae T."/>
        </authorList>
    </citation>
    <scope>NUCLEOTIDE SEQUENCE</scope>
    <source>
        <strain evidence="3">IOMTU 115</strain>
    </source>
</reference>
<dbReference type="InterPro" id="IPR013096">
    <property type="entry name" value="Cupin_2"/>
</dbReference>
<keyword evidence="1" id="KW-0472">Membrane</keyword>
<evidence type="ECO:0000313" key="3">
    <source>
        <dbReference type="EMBL" id="BAO21124.1"/>
    </source>
</evidence>
<dbReference type="InterPro" id="IPR011051">
    <property type="entry name" value="RmlC_Cupin_sf"/>
</dbReference>
<dbReference type="RefSeq" id="WP_228988441.1">
    <property type="nucleotide sequence ID" value="NZ_CAHPRS010000005.1"/>
</dbReference>
<dbReference type="InterPro" id="IPR014710">
    <property type="entry name" value="RmlC-like_jellyroll"/>
</dbReference>
<dbReference type="Gene3D" id="2.60.120.10">
    <property type="entry name" value="Jelly Rolls"/>
    <property type="match status" value="1"/>
</dbReference>
<dbReference type="EMBL" id="AB894481">
    <property type="protein sequence ID" value="BAO21124.1"/>
    <property type="molecule type" value="Genomic_DNA"/>
</dbReference>
<organism evidence="3">
    <name type="scientific">Serratia marcescens</name>
    <dbReference type="NCBI Taxonomy" id="615"/>
    <lineage>
        <taxon>Bacteria</taxon>
        <taxon>Pseudomonadati</taxon>
        <taxon>Pseudomonadota</taxon>
        <taxon>Gammaproteobacteria</taxon>
        <taxon>Enterobacterales</taxon>
        <taxon>Yersiniaceae</taxon>
        <taxon>Serratia</taxon>
    </lineage>
</organism>
<proteinExistence type="predicted"/>
<evidence type="ECO:0000256" key="1">
    <source>
        <dbReference type="SAM" id="Phobius"/>
    </source>
</evidence>
<protein>
    <recommendedName>
        <fullName evidence="2">Cupin type-2 domain-containing protein</fullName>
    </recommendedName>
</protein>
<dbReference type="Pfam" id="PF07883">
    <property type="entry name" value="Cupin_2"/>
    <property type="match status" value="1"/>
</dbReference>
<dbReference type="Gene3D" id="1.20.910.10">
    <property type="entry name" value="Heme oxygenase-like"/>
    <property type="match status" value="1"/>
</dbReference>
<evidence type="ECO:0000259" key="2">
    <source>
        <dbReference type="Pfam" id="PF07883"/>
    </source>
</evidence>
<feature type="transmembrane region" description="Helical" evidence="1">
    <location>
        <begin position="53"/>
        <end position="71"/>
    </location>
</feature>